<dbReference type="AlphaFoldDB" id="A0A5E7TGM0"/>
<dbReference type="GO" id="GO:0015627">
    <property type="term" value="C:type II protein secretion system complex"/>
    <property type="evidence" value="ECO:0007669"/>
    <property type="project" value="InterPro"/>
</dbReference>
<reference evidence="10 11" key="1">
    <citation type="submission" date="2019-09" db="EMBL/GenBank/DDBJ databases">
        <authorList>
            <person name="Chandra G."/>
            <person name="Truman W A."/>
        </authorList>
    </citation>
    <scope>NUCLEOTIDE SEQUENCE [LARGE SCALE GENOMIC DNA]</scope>
    <source>
        <strain evidence="10">PS918</strain>
    </source>
</reference>
<accession>A0A5E7TGM0</accession>
<proteinExistence type="inferred from homology"/>
<evidence type="ECO:0000256" key="7">
    <source>
        <dbReference type="ARBA" id="ARBA00022927"/>
    </source>
</evidence>
<evidence type="ECO:0000313" key="11">
    <source>
        <dbReference type="Proteomes" id="UP000326611"/>
    </source>
</evidence>
<name>A0A5E7TGM0_PSEFL</name>
<evidence type="ECO:0000256" key="6">
    <source>
        <dbReference type="ARBA" id="ARBA00022692"/>
    </source>
</evidence>
<dbReference type="GO" id="GO:0015628">
    <property type="term" value="P:protein secretion by the type II secretion system"/>
    <property type="evidence" value="ECO:0007669"/>
    <property type="project" value="InterPro"/>
</dbReference>
<evidence type="ECO:0000256" key="9">
    <source>
        <dbReference type="ARBA" id="ARBA00023136"/>
    </source>
</evidence>
<evidence type="ECO:0000256" key="3">
    <source>
        <dbReference type="ARBA" id="ARBA00022448"/>
    </source>
</evidence>
<keyword evidence="4" id="KW-1003">Cell membrane</keyword>
<dbReference type="Gene3D" id="3.30.1360.100">
    <property type="entry name" value="General secretion pathway protein M, EpsM"/>
    <property type="match status" value="1"/>
</dbReference>
<keyword evidence="8" id="KW-1133">Transmembrane helix</keyword>
<sequence>MKSTGVAALMRQRWQRMSTREQRLLSSLGVCVLGIAAFSVIWQPTQQRLATAERQYQQQLALATQLQQARPHPGAAESTDQPLSLRISESAASAGLELHQMDSDDELLRLTLSGDAKALLSWLDRMERDGVTLQSLTLEKRDAMLQARMVLR</sequence>
<comment type="similarity">
    <text evidence="2">Belongs to the GSP M family.</text>
</comment>
<evidence type="ECO:0000256" key="4">
    <source>
        <dbReference type="ARBA" id="ARBA00022475"/>
    </source>
</evidence>
<gene>
    <name evidence="10" type="ORF">PS918_03827</name>
</gene>
<evidence type="ECO:0000313" key="10">
    <source>
        <dbReference type="EMBL" id="VVP97414.1"/>
    </source>
</evidence>
<dbReference type="Proteomes" id="UP000326611">
    <property type="component" value="Unassembled WGS sequence"/>
</dbReference>
<evidence type="ECO:0008006" key="12">
    <source>
        <dbReference type="Google" id="ProtNLM"/>
    </source>
</evidence>
<dbReference type="InterPro" id="IPR023229">
    <property type="entry name" value="T2SS_M_periplasmic_sf"/>
</dbReference>
<evidence type="ECO:0000256" key="5">
    <source>
        <dbReference type="ARBA" id="ARBA00022519"/>
    </source>
</evidence>
<keyword evidence="5" id="KW-0997">Cell inner membrane</keyword>
<keyword evidence="6" id="KW-0812">Transmembrane</keyword>
<dbReference type="EMBL" id="CABVIY010000005">
    <property type="protein sequence ID" value="VVP97414.1"/>
    <property type="molecule type" value="Genomic_DNA"/>
</dbReference>
<keyword evidence="9" id="KW-0472">Membrane</keyword>
<evidence type="ECO:0000256" key="1">
    <source>
        <dbReference type="ARBA" id="ARBA00004377"/>
    </source>
</evidence>
<keyword evidence="3" id="KW-0813">Transport</keyword>
<dbReference type="InterPro" id="IPR007690">
    <property type="entry name" value="T2SS_GspM"/>
</dbReference>
<comment type="subcellular location">
    <subcellularLocation>
        <location evidence="1">Cell inner membrane</location>
        <topology evidence="1">Single-pass membrane protein</topology>
    </subcellularLocation>
</comment>
<evidence type="ECO:0000256" key="8">
    <source>
        <dbReference type="ARBA" id="ARBA00022989"/>
    </source>
</evidence>
<keyword evidence="7" id="KW-0653">Protein transport</keyword>
<protein>
    <recommendedName>
        <fullName evidence="12">Type II secretory protein PulM</fullName>
    </recommendedName>
</protein>
<dbReference type="SUPFAM" id="SSF103054">
    <property type="entry name" value="General secretion pathway protein M, EpsM"/>
    <property type="match status" value="1"/>
</dbReference>
<dbReference type="GO" id="GO:0005886">
    <property type="term" value="C:plasma membrane"/>
    <property type="evidence" value="ECO:0007669"/>
    <property type="project" value="UniProtKB-SubCell"/>
</dbReference>
<organism evidence="10 11">
    <name type="scientific">Pseudomonas fluorescens</name>
    <dbReference type="NCBI Taxonomy" id="294"/>
    <lineage>
        <taxon>Bacteria</taxon>
        <taxon>Pseudomonadati</taxon>
        <taxon>Pseudomonadota</taxon>
        <taxon>Gammaproteobacteria</taxon>
        <taxon>Pseudomonadales</taxon>
        <taxon>Pseudomonadaceae</taxon>
        <taxon>Pseudomonas</taxon>
    </lineage>
</organism>
<dbReference type="Pfam" id="PF04612">
    <property type="entry name" value="T2SSM"/>
    <property type="match status" value="1"/>
</dbReference>
<evidence type="ECO:0000256" key="2">
    <source>
        <dbReference type="ARBA" id="ARBA00010637"/>
    </source>
</evidence>